<evidence type="ECO:0000259" key="17">
    <source>
        <dbReference type="Pfam" id="PF02772"/>
    </source>
</evidence>
<dbReference type="STRING" id="1797589.A2784_02085"/>
<dbReference type="UniPathway" id="UPA00315">
    <property type="reaction ID" value="UER00080"/>
</dbReference>
<evidence type="ECO:0000256" key="10">
    <source>
        <dbReference type="ARBA" id="ARBA00022840"/>
    </source>
</evidence>
<evidence type="ECO:0000256" key="12">
    <source>
        <dbReference type="ARBA" id="ARBA00022958"/>
    </source>
</evidence>
<dbReference type="GO" id="GO:0046872">
    <property type="term" value="F:metal ion binding"/>
    <property type="evidence" value="ECO:0007669"/>
    <property type="project" value="UniProtKB-KW"/>
</dbReference>
<dbReference type="InterPro" id="IPR022631">
    <property type="entry name" value="ADOMET_SYNTHASE_CS"/>
</dbReference>
<dbReference type="InterPro" id="IPR022628">
    <property type="entry name" value="S-AdoMet_synt_N"/>
</dbReference>
<comment type="subcellular location">
    <subcellularLocation>
        <location evidence="14">Cytoplasm</location>
    </subcellularLocation>
</comment>
<dbReference type="GO" id="GO:0006556">
    <property type="term" value="P:S-adenosylmethionine biosynthetic process"/>
    <property type="evidence" value="ECO:0007669"/>
    <property type="project" value="UniProtKB-UniRule"/>
</dbReference>
<dbReference type="Pfam" id="PF02772">
    <property type="entry name" value="S-AdoMet_synt_M"/>
    <property type="match status" value="1"/>
</dbReference>
<dbReference type="SUPFAM" id="SSF55973">
    <property type="entry name" value="S-adenosylmethionine synthetase"/>
    <property type="match status" value="3"/>
</dbReference>
<dbReference type="Proteomes" id="UP000177324">
    <property type="component" value="Unassembled WGS sequence"/>
</dbReference>
<feature type="domain" description="S-adenosylmethionine synthetase central" evidence="17">
    <location>
        <begin position="111"/>
        <end position="225"/>
    </location>
</feature>
<dbReference type="FunFam" id="3.30.300.10:FF:000003">
    <property type="entry name" value="S-adenosylmethionine synthase"/>
    <property type="match status" value="1"/>
</dbReference>
<dbReference type="AlphaFoldDB" id="A0A1G1VPT9"/>
<comment type="caution">
    <text evidence="19">The sequence shown here is derived from an EMBL/GenBank/DDBJ whole genome shotgun (WGS) entry which is preliminary data.</text>
</comment>
<dbReference type="InterPro" id="IPR002133">
    <property type="entry name" value="S-AdoMet_synthetase"/>
</dbReference>
<evidence type="ECO:0000256" key="13">
    <source>
        <dbReference type="NCBIfam" id="TIGR01034"/>
    </source>
</evidence>
<dbReference type="InterPro" id="IPR022636">
    <property type="entry name" value="S-AdoMet_synthetase_sfam"/>
</dbReference>
<evidence type="ECO:0000313" key="19">
    <source>
        <dbReference type="EMBL" id="OGY17247.1"/>
    </source>
</evidence>
<feature type="domain" description="S-adenosylmethionine synthetase C-terminal" evidence="18">
    <location>
        <begin position="228"/>
        <end position="365"/>
    </location>
</feature>
<evidence type="ECO:0000256" key="14">
    <source>
        <dbReference type="RuleBase" id="RU000542"/>
    </source>
</evidence>
<keyword evidence="6" id="KW-0554">One-carbon metabolism</keyword>
<dbReference type="PROSITE" id="PS00377">
    <property type="entry name" value="ADOMET_SYNTHASE_2"/>
    <property type="match status" value="1"/>
</dbReference>
<keyword evidence="9" id="KW-0547">Nucleotide-binding</keyword>
<organism evidence="19 20">
    <name type="scientific">Candidatus Chisholmbacteria bacterium RIFCSPHIGHO2_01_FULL_48_12</name>
    <dbReference type="NCBI Taxonomy" id="1797589"/>
    <lineage>
        <taxon>Bacteria</taxon>
        <taxon>Candidatus Chisholmiibacteriota</taxon>
    </lineage>
</organism>
<feature type="domain" description="S-adenosylmethionine synthetase N-terminal" evidence="16">
    <location>
        <begin position="5"/>
        <end position="101"/>
    </location>
</feature>
<dbReference type="GO" id="GO:0004478">
    <property type="term" value="F:methionine adenosyltransferase activity"/>
    <property type="evidence" value="ECO:0007669"/>
    <property type="project" value="UniProtKB-UniRule"/>
</dbReference>
<keyword evidence="8 14" id="KW-0479">Metal-binding</keyword>
<keyword evidence="10" id="KW-0067">ATP-binding</keyword>
<dbReference type="PIRSF" id="PIRSF000497">
    <property type="entry name" value="MAT"/>
    <property type="match status" value="1"/>
</dbReference>
<dbReference type="NCBIfam" id="TIGR01034">
    <property type="entry name" value="metK"/>
    <property type="match status" value="1"/>
</dbReference>
<comment type="cofactor">
    <cofactor evidence="2">
        <name>K(+)</name>
        <dbReference type="ChEBI" id="CHEBI:29103"/>
    </cofactor>
</comment>
<keyword evidence="11 14" id="KW-0460">Magnesium</keyword>
<dbReference type="GO" id="GO:0005524">
    <property type="term" value="F:ATP binding"/>
    <property type="evidence" value="ECO:0007669"/>
    <property type="project" value="UniProtKB-KW"/>
</dbReference>
<keyword evidence="7 19" id="KW-0808">Transferase</keyword>
<dbReference type="InterPro" id="IPR022630">
    <property type="entry name" value="S-AdoMet_synt_C"/>
</dbReference>
<evidence type="ECO:0000256" key="1">
    <source>
        <dbReference type="ARBA" id="ARBA00001946"/>
    </source>
</evidence>
<protein>
    <recommendedName>
        <fullName evidence="5 13">Methionine adenosyltransferase</fullName>
        <ecNumber evidence="5 13">2.5.1.6</ecNumber>
    </recommendedName>
</protein>
<comment type="cofactor">
    <cofactor evidence="1">
        <name>Mg(2+)</name>
        <dbReference type="ChEBI" id="CHEBI:18420"/>
    </cofactor>
</comment>
<gene>
    <name evidence="19" type="ORF">A2784_02085</name>
</gene>
<proteinExistence type="inferred from homology"/>
<evidence type="ECO:0000256" key="6">
    <source>
        <dbReference type="ARBA" id="ARBA00022563"/>
    </source>
</evidence>
<evidence type="ECO:0000256" key="5">
    <source>
        <dbReference type="ARBA" id="ARBA00012828"/>
    </source>
</evidence>
<name>A0A1G1VPT9_9BACT</name>
<evidence type="ECO:0000256" key="15">
    <source>
        <dbReference type="RuleBase" id="RU004462"/>
    </source>
</evidence>
<evidence type="ECO:0000259" key="18">
    <source>
        <dbReference type="Pfam" id="PF02773"/>
    </source>
</evidence>
<evidence type="ECO:0000256" key="2">
    <source>
        <dbReference type="ARBA" id="ARBA00001958"/>
    </source>
</evidence>
<evidence type="ECO:0000256" key="7">
    <source>
        <dbReference type="ARBA" id="ARBA00022679"/>
    </source>
</evidence>
<dbReference type="PANTHER" id="PTHR11964">
    <property type="entry name" value="S-ADENOSYLMETHIONINE SYNTHETASE"/>
    <property type="match status" value="1"/>
</dbReference>
<dbReference type="EC" id="2.5.1.6" evidence="5 13"/>
<evidence type="ECO:0000256" key="11">
    <source>
        <dbReference type="ARBA" id="ARBA00022842"/>
    </source>
</evidence>
<evidence type="ECO:0000256" key="3">
    <source>
        <dbReference type="ARBA" id="ARBA00005224"/>
    </source>
</evidence>
<dbReference type="PROSITE" id="PS00376">
    <property type="entry name" value="ADOMET_SYNTHASE_1"/>
    <property type="match status" value="1"/>
</dbReference>
<comment type="pathway">
    <text evidence="3">Amino-acid biosynthesis; S-adenosyl-L-methionine biosynthesis; S-adenosyl-L-methionine from L-methionine: step 1/1.</text>
</comment>
<dbReference type="InterPro" id="IPR022629">
    <property type="entry name" value="S-AdoMet_synt_central"/>
</dbReference>
<dbReference type="EMBL" id="MHCH01000031">
    <property type="protein sequence ID" value="OGY17247.1"/>
    <property type="molecule type" value="Genomic_DNA"/>
</dbReference>
<evidence type="ECO:0000256" key="9">
    <source>
        <dbReference type="ARBA" id="ARBA00022741"/>
    </source>
</evidence>
<reference evidence="19 20" key="1">
    <citation type="journal article" date="2016" name="Nat. Commun.">
        <title>Thousands of microbial genomes shed light on interconnected biogeochemical processes in an aquifer system.</title>
        <authorList>
            <person name="Anantharaman K."/>
            <person name="Brown C.T."/>
            <person name="Hug L.A."/>
            <person name="Sharon I."/>
            <person name="Castelle C.J."/>
            <person name="Probst A.J."/>
            <person name="Thomas B.C."/>
            <person name="Singh A."/>
            <person name="Wilkins M.J."/>
            <person name="Karaoz U."/>
            <person name="Brodie E.L."/>
            <person name="Williams K.H."/>
            <person name="Hubbard S.S."/>
            <person name="Banfield J.F."/>
        </authorList>
    </citation>
    <scope>NUCLEOTIDE SEQUENCE [LARGE SCALE GENOMIC DNA]</scope>
</reference>
<evidence type="ECO:0000256" key="4">
    <source>
        <dbReference type="ARBA" id="ARBA00009685"/>
    </source>
</evidence>
<dbReference type="Gene3D" id="3.30.300.10">
    <property type="match status" value="3"/>
</dbReference>
<sequence length="368" mass="40437">MNYKLFASESVAAGHPDKICDQTSDAILDAALKVDPLSRVAVECLVTKNRMVIAGEVTCLQDLPYEQIARSLIKDLGYTKAEFNFDYRHTPIEVYVHRQSPDIAQGVSGGGAGDQGMMFGYATTETPELMPLPIILAHRLVEKMDQARAKKIIPYLRPDGKSEVVVRYDQGTPKEVERVVLAVPHDPDIKPNQLKTDLLTHVVGPVLAKYKFTNNGHFVVNGTGQWIIGGPSSDTGVTGRKIIVDTYGGMGRHGGGCFSGKDPTKVDRSAAYACRYLAKNIVAAKLADRCEVQVAYVIGQAQPLARAIETFGTAKKPLKVIEDFAWNLLDLSVPKILDQLDLRQPIYRPTACYGHFGRPGFPWEKVVK</sequence>
<keyword evidence="12 14" id="KW-0630">Potassium</keyword>
<accession>A0A1G1VPT9</accession>
<evidence type="ECO:0000256" key="8">
    <source>
        <dbReference type="ARBA" id="ARBA00022723"/>
    </source>
</evidence>
<dbReference type="Pfam" id="PF00438">
    <property type="entry name" value="S-AdoMet_synt_N"/>
    <property type="match status" value="1"/>
</dbReference>
<comment type="subunit">
    <text evidence="14">Homotetramer.</text>
</comment>
<evidence type="ECO:0000259" key="16">
    <source>
        <dbReference type="Pfam" id="PF00438"/>
    </source>
</evidence>
<dbReference type="GO" id="GO:0006730">
    <property type="term" value="P:one-carbon metabolic process"/>
    <property type="evidence" value="ECO:0007669"/>
    <property type="project" value="UniProtKB-KW"/>
</dbReference>
<dbReference type="Pfam" id="PF02773">
    <property type="entry name" value="S-AdoMet_synt_C"/>
    <property type="match status" value="1"/>
</dbReference>
<dbReference type="CDD" id="cd18079">
    <property type="entry name" value="S-AdoMet_synt"/>
    <property type="match status" value="1"/>
</dbReference>
<comment type="similarity">
    <text evidence="4 15">Belongs to the AdoMet synthase family.</text>
</comment>
<dbReference type="GO" id="GO:0005737">
    <property type="term" value="C:cytoplasm"/>
    <property type="evidence" value="ECO:0007669"/>
    <property type="project" value="UniProtKB-SubCell"/>
</dbReference>
<evidence type="ECO:0000313" key="20">
    <source>
        <dbReference type="Proteomes" id="UP000177324"/>
    </source>
</evidence>